<evidence type="ECO:0000256" key="3">
    <source>
        <dbReference type="ARBA" id="ARBA00023082"/>
    </source>
</evidence>
<accession>A0A8S5RBB5</accession>
<proteinExistence type="inferred from homology"/>
<dbReference type="InterPro" id="IPR014284">
    <property type="entry name" value="RNA_pol_sigma-70_dom"/>
</dbReference>
<reference evidence="7" key="1">
    <citation type="journal article" date="2021" name="Proc. Natl. Acad. Sci. U.S.A.">
        <title>A Catalog of Tens of Thousands of Viruses from Human Metagenomes Reveals Hidden Associations with Chronic Diseases.</title>
        <authorList>
            <person name="Tisza M.J."/>
            <person name="Buck C.B."/>
        </authorList>
    </citation>
    <scope>NUCLEOTIDE SEQUENCE</scope>
    <source>
        <strain evidence="7">Ct9pU4</strain>
    </source>
</reference>
<dbReference type="Gene3D" id="1.10.10.10">
    <property type="entry name" value="Winged helix-like DNA-binding domain superfamily/Winged helix DNA-binding domain"/>
    <property type="match status" value="1"/>
</dbReference>
<evidence type="ECO:0000256" key="4">
    <source>
        <dbReference type="ARBA" id="ARBA00023163"/>
    </source>
</evidence>
<dbReference type="InterPro" id="IPR013249">
    <property type="entry name" value="RNA_pol_sigma70_r4_t2"/>
</dbReference>
<keyword evidence="3" id="KW-0731">Sigma factor</keyword>
<dbReference type="InterPro" id="IPR013325">
    <property type="entry name" value="RNA_pol_sigma_r2"/>
</dbReference>
<dbReference type="EMBL" id="BK059087">
    <property type="protein sequence ID" value="DAE28443.1"/>
    <property type="molecule type" value="Genomic_DNA"/>
</dbReference>
<feature type="domain" description="RNA polymerase sigma-70 region 2" evidence="5">
    <location>
        <begin position="52"/>
        <end position="119"/>
    </location>
</feature>
<evidence type="ECO:0000259" key="5">
    <source>
        <dbReference type="Pfam" id="PF04542"/>
    </source>
</evidence>
<evidence type="ECO:0000313" key="7">
    <source>
        <dbReference type="EMBL" id="DAE28443.1"/>
    </source>
</evidence>
<dbReference type="GO" id="GO:0016987">
    <property type="term" value="F:sigma factor activity"/>
    <property type="evidence" value="ECO:0007669"/>
    <property type="project" value="UniProtKB-KW"/>
</dbReference>
<dbReference type="Pfam" id="PF08281">
    <property type="entry name" value="Sigma70_r4_2"/>
    <property type="match status" value="1"/>
</dbReference>
<evidence type="ECO:0000256" key="1">
    <source>
        <dbReference type="ARBA" id="ARBA00010641"/>
    </source>
</evidence>
<dbReference type="PANTHER" id="PTHR43133:SF51">
    <property type="entry name" value="RNA POLYMERASE SIGMA FACTOR"/>
    <property type="match status" value="1"/>
</dbReference>
<dbReference type="Gene3D" id="1.10.1740.10">
    <property type="match status" value="1"/>
</dbReference>
<organism evidence="7">
    <name type="scientific">virus sp. ct9pU4</name>
    <dbReference type="NCBI Taxonomy" id="2828248"/>
    <lineage>
        <taxon>Viruses</taxon>
    </lineage>
</organism>
<name>A0A8S5RBB5_9VIRU</name>
<comment type="similarity">
    <text evidence="1">Belongs to the sigma-70 factor family. ECF subfamily.</text>
</comment>
<dbReference type="PANTHER" id="PTHR43133">
    <property type="entry name" value="RNA POLYMERASE ECF-TYPE SIGMA FACTO"/>
    <property type="match status" value="1"/>
</dbReference>
<dbReference type="InterPro" id="IPR013324">
    <property type="entry name" value="RNA_pol_sigma_r3/r4-like"/>
</dbReference>
<dbReference type="InterPro" id="IPR039425">
    <property type="entry name" value="RNA_pol_sigma-70-like"/>
</dbReference>
<sequence length="212" mass="25077">MDTWFTILRVWSFDRLHTHYLKPVIMTDLEKQQISELIKQAKEGNQLAFTKLYEKYKQIIYVTIYRIVNNKDATDDLLSITFVKAFSKLDSYVTNISFEMWLKTIAINSSIDYIRRTKKESANYWIDDSDSCFQLSDTAGCSPEEDYIFDETRSMLDSALSRLRFKYRNIIELRSIQNLSYKQISEQLGLTESQVKSRLNRARDKLKQLLTN</sequence>
<dbReference type="Pfam" id="PF04542">
    <property type="entry name" value="Sigma70_r2"/>
    <property type="match status" value="1"/>
</dbReference>
<dbReference type="SUPFAM" id="SSF88659">
    <property type="entry name" value="Sigma3 and sigma4 domains of RNA polymerase sigma factors"/>
    <property type="match status" value="1"/>
</dbReference>
<dbReference type="SUPFAM" id="SSF88946">
    <property type="entry name" value="Sigma2 domain of RNA polymerase sigma factors"/>
    <property type="match status" value="1"/>
</dbReference>
<feature type="domain" description="RNA polymerase sigma factor 70 region 4 type 2" evidence="6">
    <location>
        <begin position="155"/>
        <end position="206"/>
    </location>
</feature>
<evidence type="ECO:0000256" key="2">
    <source>
        <dbReference type="ARBA" id="ARBA00023015"/>
    </source>
</evidence>
<dbReference type="InterPro" id="IPR007627">
    <property type="entry name" value="RNA_pol_sigma70_r2"/>
</dbReference>
<evidence type="ECO:0000259" key="6">
    <source>
        <dbReference type="Pfam" id="PF08281"/>
    </source>
</evidence>
<dbReference type="CDD" id="cd06171">
    <property type="entry name" value="Sigma70_r4"/>
    <property type="match status" value="1"/>
</dbReference>
<keyword evidence="2" id="KW-0805">Transcription regulation</keyword>
<dbReference type="NCBIfam" id="TIGR02937">
    <property type="entry name" value="sigma70-ECF"/>
    <property type="match status" value="1"/>
</dbReference>
<dbReference type="InterPro" id="IPR036388">
    <property type="entry name" value="WH-like_DNA-bd_sf"/>
</dbReference>
<dbReference type="GO" id="GO:0003677">
    <property type="term" value="F:DNA binding"/>
    <property type="evidence" value="ECO:0007669"/>
    <property type="project" value="InterPro"/>
</dbReference>
<dbReference type="GO" id="GO:0006352">
    <property type="term" value="P:DNA-templated transcription initiation"/>
    <property type="evidence" value="ECO:0007669"/>
    <property type="project" value="InterPro"/>
</dbReference>
<protein>
    <submittedName>
        <fullName evidence="7">DNA directed RNA polymerase subunit</fullName>
    </submittedName>
</protein>
<keyword evidence="4" id="KW-0804">Transcription</keyword>